<dbReference type="EMBL" id="JARQWQ010000011">
    <property type="protein sequence ID" value="KAK2568714.1"/>
    <property type="molecule type" value="Genomic_DNA"/>
</dbReference>
<comment type="caution">
    <text evidence="3">The sequence shown here is derived from an EMBL/GenBank/DDBJ whole genome shotgun (WGS) entry which is preliminary data.</text>
</comment>
<evidence type="ECO:0000313" key="3">
    <source>
        <dbReference type="EMBL" id="KAK2568714.1"/>
    </source>
</evidence>
<evidence type="ECO:0000256" key="2">
    <source>
        <dbReference type="SAM" id="MobiDB-lite"/>
    </source>
</evidence>
<feature type="region of interest" description="Disordered" evidence="2">
    <location>
        <begin position="142"/>
        <end position="164"/>
    </location>
</feature>
<organism evidence="3 4">
    <name type="scientific">Acropora cervicornis</name>
    <name type="common">Staghorn coral</name>
    <dbReference type="NCBI Taxonomy" id="6130"/>
    <lineage>
        <taxon>Eukaryota</taxon>
        <taxon>Metazoa</taxon>
        <taxon>Cnidaria</taxon>
        <taxon>Anthozoa</taxon>
        <taxon>Hexacorallia</taxon>
        <taxon>Scleractinia</taxon>
        <taxon>Astrocoeniina</taxon>
        <taxon>Acroporidae</taxon>
        <taxon>Acropora</taxon>
    </lineage>
</organism>
<evidence type="ECO:0000313" key="4">
    <source>
        <dbReference type="Proteomes" id="UP001249851"/>
    </source>
</evidence>
<dbReference type="Proteomes" id="UP001249851">
    <property type="component" value="Unassembled WGS sequence"/>
</dbReference>
<keyword evidence="4" id="KW-1185">Reference proteome</keyword>
<reference evidence="3" key="1">
    <citation type="journal article" date="2023" name="G3 (Bethesda)">
        <title>Whole genome assembly and annotation of the endangered Caribbean coral Acropora cervicornis.</title>
        <authorList>
            <person name="Selwyn J.D."/>
            <person name="Vollmer S.V."/>
        </authorList>
    </citation>
    <scope>NUCLEOTIDE SEQUENCE</scope>
    <source>
        <strain evidence="3">K2</strain>
    </source>
</reference>
<accession>A0AAD9VBY3</accession>
<feature type="compositionally biased region" description="Basic and acidic residues" evidence="2">
    <location>
        <begin position="144"/>
        <end position="156"/>
    </location>
</feature>
<keyword evidence="1" id="KW-0175">Coiled coil</keyword>
<proteinExistence type="predicted"/>
<evidence type="ECO:0000256" key="1">
    <source>
        <dbReference type="SAM" id="Coils"/>
    </source>
</evidence>
<name>A0AAD9VBY3_ACRCE</name>
<feature type="coiled-coil region" evidence="1">
    <location>
        <begin position="98"/>
        <end position="132"/>
    </location>
</feature>
<protein>
    <submittedName>
        <fullName evidence="3">Uncharacterized protein</fullName>
    </submittedName>
</protein>
<gene>
    <name evidence="3" type="ORF">P5673_006708</name>
</gene>
<dbReference type="AlphaFoldDB" id="A0AAD9VBY3"/>
<sequence>MLLRQLNLPLRMDTTSTHDERQFSIGAANMPVPYHLDESDSDSIVSSEDASYTELITASVPMTNCGPKEEVKLGLVNAIRSRRVAQGLDEMPAMELKKPRIESESEELNNERSALERELLALKAQKEQLETMFQAHKCFMNGTKTKDGKQTTEIKSEVQSSHSC</sequence>
<reference evidence="3" key="2">
    <citation type="journal article" date="2023" name="Science">
        <title>Genomic signatures of disease resistance in endangered staghorn corals.</title>
        <authorList>
            <person name="Vollmer S.V."/>
            <person name="Selwyn J.D."/>
            <person name="Despard B.A."/>
            <person name="Roesel C.L."/>
        </authorList>
    </citation>
    <scope>NUCLEOTIDE SEQUENCE</scope>
    <source>
        <strain evidence="3">K2</strain>
    </source>
</reference>